<gene>
    <name evidence="1" type="ORF">NBRC111894_1410</name>
</gene>
<evidence type="ECO:0000313" key="1">
    <source>
        <dbReference type="EMBL" id="GAY75856.1"/>
    </source>
</evidence>
<sequence length="37" mass="4143">MLRSLPENEQLSVVSSPPLCHNLEEVTNLCDRFEGGK</sequence>
<accession>A0A4Y1ZA06</accession>
<organism evidence="1 2">
    <name type="scientific">Sporolactobacillus inulinus</name>
    <dbReference type="NCBI Taxonomy" id="2078"/>
    <lineage>
        <taxon>Bacteria</taxon>
        <taxon>Bacillati</taxon>
        <taxon>Bacillota</taxon>
        <taxon>Bacilli</taxon>
        <taxon>Bacillales</taxon>
        <taxon>Sporolactobacillaceae</taxon>
        <taxon>Sporolactobacillus</taxon>
    </lineage>
</organism>
<reference evidence="1 2" key="1">
    <citation type="submission" date="2017-11" db="EMBL/GenBank/DDBJ databases">
        <title>Draft Genome Sequence of Sporolactobacillus inulinus NBRC 111894 Isolated from Koso, a Japanese Sugar-Vegetable Fermented Beverage.</title>
        <authorList>
            <person name="Chiou T.Y."/>
            <person name="Oshima K."/>
            <person name="Suda W."/>
            <person name="Hattori M."/>
            <person name="Takahashi T."/>
        </authorList>
    </citation>
    <scope>NUCLEOTIDE SEQUENCE [LARGE SCALE GENOMIC DNA]</scope>
    <source>
        <strain evidence="1 2">NBRC111894</strain>
    </source>
</reference>
<name>A0A4Y1ZA06_9BACL</name>
<dbReference type="Proteomes" id="UP000319716">
    <property type="component" value="Unassembled WGS sequence"/>
</dbReference>
<dbReference type="EMBL" id="BEXB01000009">
    <property type="protein sequence ID" value="GAY75856.1"/>
    <property type="molecule type" value="Genomic_DNA"/>
</dbReference>
<evidence type="ECO:0000313" key="2">
    <source>
        <dbReference type="Proteomes" id="UP000319716"/>
    </source>
</evidence>
<proteinExistence type="predicted"/>
<comment type="caution">
    <text evidence="1">The sequence shown here is derived from an EMBL/GenBank/DDBJ whole genome shotgun (WGS) entry which is preliminary data.</text>
</comment>
<dbReference type="AlphaFoldDB" id="A0A4Y1ZA06"/>
<protein>
    <submittedName>
        <fullName evidence="1">Uncharacterized protein</fullName>
    </submittedName>
</protein>